<evidence type="ECO:0000256" key="1">
    <source>
        <dbReference type="ARBA" id="ARBA00001957"/>
    </source>
</evidence>
<dbReference type="InterPro" id="IPR020806">
    <property type="entry name" value="PKS_PP-bd"/>
</dbReference>
<dbReference type="PROSITE" id="PS50075">
    <property type="entry name" value="CARRIER"/>
    <property type="match status" value="1"/>
</dbReference>
<keyword evidence="3" id="KW-0597">Phosphoprotein</keyword>
<dbReference type="InterPro" id="IPR036736">
    <property type="entry name" value="ACP-like_sf"/>
</dbReference>
<dbReference type="InterPro" id="IPR001242">
    <property type="entry name" value="Condensation_dom"/>
</dbReference>
<dbReference type="PROSITE" id="PS00455">
    <property type="entry name" value="AMP_BINDING"/>
    <property type="match status" value="1"/>
</dbReference>
<evidence type="ECO:0000256" key="2">
    <source>
        <dbReference type="ARBA" id="ARBA00022450"/>
    </source>
</evidence>
<evidence type="ECO:0000259" key="5">
    <source>
        <dbReference type="PROSITE" id="PS50075"/>
    </source>
</evidence>
<organism evidence="6 7">
    <name type="scientific">Streptomyces coffeae</name>
    <dbReference type="NCBI Taxonomy" id="621382"/>
    <lineage>
        <taxon>Bacteria</taxon>
        <taxon>Bacillati</taxon>
        <taxon>Actinomycetota</taxon>
        <taxon>Actinomycetes</taxon>
        <taxon>Kitasatosporales</taxon>
        <taxon>Streptomycetaceae</taxon>
        <taxon>Streptomyces</taxon>
    </lineage>
</organism>
<dbReference type="PANTHER" id="PTHR45527:SF1">
    <property type="entry name" value="FATTY ACID SYNTHASE"/>
    <property type="match status" value="1"/>
</dbReference>
<dbReference type="InterPro" id="IPR000873">
    <property type="entry name" value="AMP-dep_synth/lig_dom"/>
</dbReference>
<protein>
    <submittedName>
        <fullName evidence="6">Amino acid adenylation domain-containing protein</fullName>
    </submittedName>
</protein>
<evidence type="ECO:0000313" key="6">
    <source>
        <dbReference type="EMBL" id="MBL1098325.1"/>
    </source>
</evidence>
<dbReference type="Gene3D" id="3.30.559.10">
    <property type="entry name" value="Chloramphenicol acetyltransferase-like domain"/>
    <property type="match status" value="1"/>
</dbReference>
<comment type="caution">
    <text evidence="6">The sequence shown here is derived from an EMBL/GenBank/DDBJ whole genome shotgun (WGS) entry which is preliminary data.</text>
</comment>
<dbReference type="InterPro" id="IPR010071">
    <property type="entry name" value="AA_adenyl_dom"/>
</dbReference>
<evidence type="ECO:0000256" key="4">
    <source>
        <dbReference type="SAM" id="MobiDB-lite"/>
    </source>
</evidence>
<dbReference type="Proteomes" id="UP000634229">
    <property type="component" value="Unassembled WGS sequence"/>
</dbReference>
<reference evidence="6 7" key="1">
    <citation type="submission" date="2021-01" db="EMBL/GenBank/DDBJ databases">
        <title>WGS of actinomycetes isolated from Thailand.</title>
        <authorList>
            <person name="Thawai C."/>
        </authorList>
    </citation>
    <scope>NUCLEOTIDE SEQUENCE [LARGE SCALE GENOMIC DNA]</scope>
    <source>
        <strain evidence="6 7">CA1R205</strain>
    </source>
</reference>
<keyword evidence="2" id="KW-0596">Phosphopantetheine</keyword>
<dbReference type="Gene3D" id="1.10.1200.10">
    <property type="entry name" value="ACP-like"/>
    <property type="match status" value="1"/>
</dbReference>
<keyword evidence="7" id="KW-1185">Reference proteome</keyword>
<comment type="cofactor">
    <cofactor evidence="1">
        <name>pantetheine 4'-phosphate</name>
        <dbReference type="ChEBI" id="CHEBI:47942"/>
    </cofactor>
</comment>
<name>A0ABS1NEE3_9ACTN</name>
<dbReference type="SMART" id="SM00823">
    <property type="entry name" value="PKS_PP"/>
    <property type="match status" value="1"/>
</dbReference>
<dbReference type="EMBL" id="JAERRF010000009">
    <property type="protein sequence ID" value="MBL1098325.1"/>
    <property type="molecule type" value="Genomic_DNA"/>
</dbReference>
<dbReference type="SUPFAM" id="SSF52777">
    <property type="entry name" value="CoA-dependent acyltransferases"/>
    <property type="match status" value="2"/>
</dbReference>
<dbReference type="SUPFAM" id="SSF47336">
    <property type="entry name" value="ACP-like"/>
    <property type="match status" value="1"/>
</dbReference>
<dbReference type="InterPro" id="IPR023213">
    <property type="entry name" value="CAT-like_dom_sf"/>
</dbReference>
<dbReference type="InterPro" id="IPR045851">
    <property type="entry name" value="AMP-bd_C_sf"/>
</dbReference>
<dbReference type="PROSITE" id="PS00012">
    <property type="entry name" value="PHOSPHOPANTETHEINE"/>
    <property type="match status" value="1"/>
</dbReference>
<proteinExistence type="predicted"/>
<gene>
    <name evidence="6" type="ORF">JK363_16945</name>
</gene>
<dbReference type="NCBIfam" id="TIGR01733">
    <property type="entry name" value="AA-adenyl-dom"/>
    <property type="match status" value="1"/>
</dbReference>
<dbReference type="InterPro" id="IPR009081">
    <property type="entry name" value="PP-bd_ACP"/>
</dbReference>
<feature type="domain" description="Carrier" evidence="5">
    <location>
        <begin position="490"/>
        <end position="565"/>
    </location>
</feature>
<dbReference type="Pfam" id="PF00550">
    <property type="entry name" value="PP-binding"/>
    <property type="match status" value="1"/>
</dbReference>
<sequence length="1001" mass="106958">MAIVSGDRRVTYRELQTLADDYAVELASHGVGRGDLVPVLMDRTPEFVATLLAVLECGAAYAALDVQWPHERLTSLIAALDAKLLVTSAAGVWPVPVVAPPSIENAVTTGREPHRIEVRGDEPCAVFFTSGSTGAPKAAVAPHSGMIRVFADCDFAAYGPGNVVPQLAPATWDGFCLDCWGVLLNGGTSVLLDDPVLVPGTLRRMVADHGVNGASLTATLFNMIVDEDLDAFEGLRWLITGGERASAAHMKRFVQRFPDIELNNMYGPVETTAVVTARRVTVEDCADPGGVPLGRVLNGTKIFVLDGDRPCGPGETGELCIGGTGLSSGYLGDAELTAKKFPEVTVDGQTHRVYRTGDLGHFSAEHVLYFDGRLDRQVKIRGHRIEPAEIERAAARIAGVTAAVAVPVAGPQGQHRSLCLCYAGRGESVPDERSVRAELAARLPDYLVPDRILRLATMPLLASGKVDQRALEQLATEEDHPDDSAPEAQHSLDPVETRLAAVFGEILERGTIPPNRSFFELGANSLDAARLCAKVDAEFGVAIPASQVFTTSTVHDLAAVLKPLLDAGSAGPTAVPDAAAEQGVRPIALPVHYALALWEGVSEASDLAYLCTMAWWIDGTPDVEALSQAILDVHGRHQALHSRYLMDPGPTAVPSGDLAGPDLQLLPDEPTEDDAVAALHAVLYRPLSLAQGKIWRCALVRSADSGRLLFGLVVHHVAFDGASQEPMAADLATAYQARLLGRAPVFAEQAQTLAEIADIYRRRRAAADLDAQLGYWKQELDGLPQITLPQRQSSQATDGPRMSVSRQVSGREMEPWDAAARELGSTRLAALAVAYGTVLQKLSGQDEFGILVPFSSWVGDPGRSISTRMDMWCLRLRPPSAGSDLWDNAGKAVGAALAAQDVSFAEAAMPVLSGMGADALGRLPVLLAQNLSDPALMLPSCRTEFVRLDAPTTMSELETEVWYAADGGVRLNVFVWTDRFPAEFAADFADEFQRVLRAGPA</sequence>
<dbReference type="PANTHER" id="PTHR45527">
    <property type="entry name" value="NONRIBOSOMAL PEPTIDE SYNTHETASE"/>
    <property type="match status" value="1"/>
</dbReference>
<dbReference type="InterPro" id="IPR006162">
    <property type="entry name" value="Ppantetheine_attach_site"/>
</dbReference>
<dbReference type="Pfam" id="PF00668">
    <property type="entry name" value="Condensation"/>
    <property type="match status" value="1"/>
</dbReference>
<evidence type="ECO:0000313" key="7">
    <source>
        <dbReference type="Proteomes" id="UP000634229"/>
    </source>
</evidence>
<dbReference type="Gene3D" id="3.40.50.12780">
    <property type="entry name" value="N-terminal domain of ligase-like"/>
    <property type="match status" value="1"/>
</dbReference>
<dbReference type="Gene3D" id="3.30.300.30">
    <property type="match status" value="1"/>
</dbReference>
<dbReference type="Pfam" id="PF00501">
    <property type="entry name" value="AMP-binding"/>
    <property type="match status" value="1"/>
</dbReference>
<dbReference type="SUPFAM" id="SSF56801">
    <property type="entry name" value="Acetyl-CoA synthetase-like"/>
    <property type="match status" value="1"/>
</dbReference>
<feature type="region of interest" description="Disordered" evidence="4">
    <location>
        <begin position="790"/>
        <end position="811"/>
    </location>
</feature>
<dbReference type="InterPro" id="IPR020845">
    <property type="entry name" value="AMP-binding_CS"/>
</dbReference>
<dbReference type="InterPro" id="IPR042099">
    <property type="entry name" value="ANL_N_sf"/>
</dbReference>
<dbReference type="Gene3D" id="3.30.559.30">
    <property type="entry name" value="Nonribosomal peptide synthetase, condensation domain"/>
    <property type="match status" value="1"/>
</dbReference>
<evidence type="ECO:0000256" key="3">
    <source>
        <dbReference type="ARBA" id="ARBA00022553"/>
    </source>
</evidence>
<accession>A0ABS1NEE3</accession>